<keyword evidence="6" id="KW-0489">Methyltransferase</keyword>
<feature type="transmembrane region" description="Helical" evidence="5">
    <location>
        <begin position="7"/>
        <end position="24"/>
    </location>
</feature>
<feature type="transmembrane region" description="Helical" evidence="5">
    <location>
        <begin position="72"/>
        <end position="90"/>
    </location>
</feature>
<dbReference type="GO" id="GO:0004671">
    <property type="term" value="F:protein C-terminal S-isoprenylcysteine carboxyl O-methyltransferase activity"/>
    <property type="evidence" value="ECO:0007669"/>
    <property type="project" value="UniProtKB-EC"/>
</dbReference>
<keyword evidence="7" id="KW-1185">Reference proteome</keyword>
<dbReference type="Gene3D" id="1.20.120.1630">
    <property type="match status" value="1"/>
</dbReference>
<reference evidence="7" key="1">
    <citation type="journal article" date="2019" name="Int. J. Syst. Evol. Microbiol.">
        <title>The Global Catalogue of Microorganisms (GCM) 10K type strain sequencing project: providing services to taxonomists for standard genome sequencing and annotation.</title>
        <authorList>
            <consortium name="The Broad Institute Genomics Platform"/>
            <consortium name="The Broad Institute Genome Sequencing Center for Infectious Disease"/>
            <person name="Wu L."/>
            <person name="Ma J."/>
        </authorList>
    </citation>
    <scope>NUCLEOTIDE SEQUENCE [LARGE SCALE GENOMIC DNA]</scope>
    <source>
        <strain evidence="7">CCUG 62952</strain>
    </source>
</reference>
<organism evidence="6 7">
    <name type="scientific">Sungkyunkwania multivorans</name>
    <dbReference type="NCBI Taxonomy" id="1173618"/>
    <lineage>
        <taxon>Bacteria</taxon>
        <taxon>Pseudomonadati</taxon>
        <taxon>Bacteroidota</taxon>
        <taxon>Flavobacteriia</taxon>
        <taxon>Flavobacteriales</taxon>
        <taxon>Flavobacteriaceae</taxon>
        <taxon>Sungkyunkwania</taxon>
    </lineage>
</organism>
<evidence type="ECO:0000313" key="7">
    <source>
        <dbReference type="Proteomes" id="UP001596978"/>
    </source>
</evidence>
<proteinExistence type="predicted"/>
<accession>A0ABW3D281</accession>
<evidence type="ECO:0000256" key="1">
    <source>
        <dbReference type="ARBA" id="ARBA00004127"/>
    </source>
</evidence>
<dbReference type="PANTHER" id="PTHR12714">
    <property type="entry name" value="PROTEIN-S ISOPRENYLCYSTEINE O-METHYLTRANSFERASE"/>
    <property type="match status" value="1"/>
</dbReference>
<dbReference type="InterPro" id="IPR007318">
    <property type="entry name" value="Phopholipid_MeTrfase"/>
</dbReference>
<dbReference type="EMBL" id="JBHTJH010000025">
    <property type="protein sequence ID" value="MFD0864155.1"/>
    <property type="molecule type" value="Genomic_DNA"/>
</dbReference>
<name>A0ABW3D281_9FLAO</name>
<gene>
    <name evidence="6" type="ORF">ACFQ1M_18210</name>
</gene>
<keyword evidence="3 5" id="KW-1133">Transmembrane helix</keyword>
<evidence type="ECO:0000256" key="3">
    <source>
        <dbReference type="ARBA" id="ARBA00022989"/>
    </source>
</evidence>
<comment type="subcellular location">
    <subcellularLocation>
        <location evidence="1">Endomembrane system</location>
        <topology evidence="1">Multi-pass membrane protein</topology>
    </subcellularLocation>
</comment>
<sequence>MSKTSFALVTLEFFSGLFLTFYTATVAPSFWALFQCLAIALAVWGVLSLGIKNLQSQPEVKSDMLIKKGPYRLLRNPIYLGLLLFFLPLVWHDGRIIVTLVYTLLAGIIFYKIVLEEVYLEERFGEEYLAYKKDTYSLIPFIF</sequence>
<evidence type="ECO:0000313" key="6">
    <source>
        <dbReference type="EMBL" id="MFD0864155.1"/>
    </source>
</evidence>
<dbReference type="Proteomes" id="UP001596978">
    <property type="component" value="Unassembled WGS sequence"/>
</dbReference>
<evidence type="ECO:0000256" key="2">
    <source>
        <dbReference type="ARBA" id="ARBA00022692"/>
    </source>
</evidence>
<dbReference type="PANTHER" id="PTHR12714:SF9">
    <property type="entry name" value="PROTEIN-S-ISOPRENYLCYSTEINE O-METHYLTRANSFERASE"/>
    <property type="match status" value="1"/>
</dbReference>
<dbReference type="GO" id="GO:0032259">
    <property type="term" value="P:methylation"/>
    <property type="evidence" value="ECO:0007669"/>
    <property type="project" value="UniProtKB-KW"/>
</dbReference>
<keyword evidence="6" id="KW-0808">Transferase</keyword>
<protein>
    <submittedName>
        <fullName evidence="6">Methyltransferase family protein</fullName>
        <ecNumber evidence="6">2.1.1.100</ecNumber>
        <ecNumber evidence="6">2.1.1.334</ecNumber>
    </submittedName>
</protein>
<dbReference type="EC" id="2.1.1.334" evidence="6"/>
<comment type="caution">
    <text evidence="6">The sequence shown here is derived from an EMBL/GenBank/DDBJ whole genome shotgun (WGS) entry which is preliminary data.</text>
</comment>
<evidence type="ECO:0000256" key="5">
    <source>
        <dbReference type="SAM" id="Phobius"/>
    </source>
</evidence>
<keyword evidence="2 5" id="KW-0812">Transmembrane</keyword>
<dbReference type="Pfam" id="PF04191">
    <property type="entry name" value="PEMT"/>
    <property type="match status" value="1"/>
</dbReference>
<feature type="transmembrane region" description="Helical" evidence="5">
    <location>
        <begin position="30"/>
        <end position="51"/>
    </location>
</feature>
<dbReference type="RefSeq" id="WP_386411268.1">
    <property type="nucleotide sequence ID" value="NZ_JBHTJH010000025.1"/>
</dbReference>
<evidence type="ECO:0000256" key="4">
    <source>
        <dbReference type="ARBA" id="ARBA00023136"/>
    </source>
</evidence>
<feature type="transmembrane region" description="Helical" evidence="5">
    <location>
        <begin position="96"/>
        <end position="114"/>
    </location>
</feature>
<dbReference type="EC" id="2.1.1.100" evidence="6"/>
<keyword evidence="4 5" id="KW-0472">Membrane</keyword>